<evidence type="ECO:0008006" key="13">
    <source>
        <dbReference type="Google" id="ProtNLM"/>
    </source>
</evidence>
<dbReference type="GO" id="GO:0015421">
    <property type="term" value="F:ABC-type oligopeptide transporter activity"/>
    <property type="evidence" value="ECO:0007669"/>
    <property type="project" value="TreeGrafter"/>
</dbReference>
<dbReference type="SUPFAM" id="SSF52540">
    <property type="entry name" value="P-loop containing nucleoside triphosphate hydrolases"/>
    <property type="match status" value="1"/>
</dbReference>
<organism evidence="11 12">
    <name type="scientific">Asparagus officinalis</name>
    <name type="common">Garden asparagus</name>
    <dbReference type="NCBI Taxonomy" id="4686"/>
    <lineage>
        <taxon>Eukaryota</taxon>
        <taxon>Viridiplantae</taxon>
        <taxon>Streptophyta</taxon>
        <taxon>Embryophyta</taxon>
        <taxon>Tracheophyta</taxon>
        <taxon>Spermatophyta</taxon>
        <taxon>Magnoliopsida</taxon>
        <taxon>Liliopsida</taxon>
        <taxon>Asparagales</taxon>
        <taxon>Asparagaceae</taxon>
        <taxon>Asparagoideae</taxon>
        <taxon>Asparagus</taxon>
    </lineage>
</organism>
<dbReference type="Gramene" id="ONK73340">
    <property type="protein sequence ID" value="ONK73340"/>
    <property type="gene ID" value="A4U43_C04F29930"/>
</dbReference>
<feature type="domain" description="ABC transporter" evidence="9">
    <location>
        <begin position="356"/>
        <end position="594"/>
    </location>
</feature>
<dbReference type="OMA" id="YTKPFNE"/>
<dbReference type="InterPro" id="IPR011527">
    <property type="entry name" value="ABC1_TM_dom"/>
</dbReference>
<dbReference type="FunFam" id="3.40.50.300:FF:000403">
    <property type="entry name" value="ATP-binding cassette sub-family B member 8, mitochondrial"/>
    <property type="match status" value="1"/>
</dbReference>
<feature type="transmembrane region" description="Helical" evidence="8">
    <location>
        <begin position="124"/>
        <end position="156"/>
    </location>
</feature>
<feature type="transmembrane region" description="Helical" evidence="8">
    <location>
        <begin position="34"/>
        <end position="56"/>
    </location>
</feature>
<comment type="subcellular location">
    <subcellularLocation>
        <location evidence="1">Mitochondrion inner membrane</location>
        <topology evidence="1">Multi-pass membrane protein</topology>
    </subcellularLocation>
</comment>
<name>A0A5P1F9Y7_ASPOF</name>
<evidence type="ECO:0000256" key="8">
    <source>
        <dbReference type="SAM" id="Phobius"/>
    </source>
</evidence>
<dbReference type="GO" id="GO:0005743">
    <property type="term" value="C:mitochondrial inner membrane"/>
    <property type="evidence" value="ECO:0007669"/>
    <property type="project" value="UniProtKB-SubCell"/>
</dbReference>
<dbReference type="SUPFAM" id="SSF90123">
    <property type="entry name" value="ABC transporter transmembrane region"/>
    <property type="match status" value="1"/>
</dbReference>
<sequence>MASLVGCTSCTLAMPIFSGKFFEILIGRGTEPLWTLLSKIAVLYILEPIFTVIYVINMTTIWEKVMTSLRGQIFRRMLIQKVEFFDTFKVGELTGLLTSDLGSLKDVVSENISRDRGLRALSEVVGTICILFSLSTQLAPVLGLLMLSVSVLVAIFKRSTVPVFKSHGMALASIADCATETFGAIRTVRSFAGEKRQVSMFEKLVAAYQNSGIKLGILKSANESLTRVVVYISLLALYCLGGSKVKSGELAVGIMTSFIGYTFTLTFAVQGGVNTLGDIRGTLAAVERINSALSAIDIDESLAYGLDKELQTKEIQDDNIGPVYKNGEQHQALNRRYMSALRSANDWCSLAWSGDICLEDVHFSYPLRSDVGVLNGLSLTLKCGKITALVGPSGAGKSTIVQLLARFYEPTKGRITVAGEDVRTFDKREWARFVSLVNQEPVLFSVSVGENIAYGLPDENVSKEDIIKAAKAANAHEFIISLPQGYDTLVGERGSLLSGGQRQRIAIARAILKNAPILILDEATSALDAVSERLVQEALDHLMKNRTSLVIAHRLSTVQNAHQIALCSEGKIAELGTHSELLTGKGQYASLVDTQRLAFE</sequence>
<keyword evidence="2" id="KW-0813">Transport</keyword>
<dbReference type="Pfam" id="PF00005">
    <property type="entry name" value="ABC_tran"/>
    <property type="match status" value="1"/>
</dbReference>
<dbReference type="Pfam" id="PF00664">
    <property type="entry name" value="ABC_membrane"/>
    <property type="match status" value="1"/>
</dbReference>
<dbReference type="Gene3D" id="3.40.50.300">
    <property type="entry name" value="P-loop containing nucleotide triphosphate hydrolases"/>
    <property type="match status" value="1"/>
</dbReference>
<dbReference type="GO" id="GO:0016887">
    <property type="term" value="F:ATP hydrolysis activity"/>
    <property type="evidence" value="ECO:0007669"/>
    <property type="project" value="InterPro"/>
</dbReference>
<keyword evidence="5" id="KW-0067">ATP-binding</keyword>
<dbReference type="InterPro" id="IPR003439">
    <property type="entry name" value="ABC_transporter-like_ATP-bd"/>
</dbReference>
<evidence type="ECO:0000256" key="4">
    <source>
        <dbReference type="ARBA" id="ARBA00022741"/>
    </source>
</evidence>
<proteinExistence type="predicted"/>
<dbReference type="Proteomes" id="UP000243459">
    <property type="component" value="Chromosome 4"/>
</dbReference>
<evidence type="ECO:0000313" key="11">
    <source>
        <dbReference type="EMBL" id="ONK73340.1"/>
    </source>
</evidence>
<dbReference type="Gene3D" id="1.20.1560.10">
    <property type="entry name" value="ABC transporter type 1, transmembrane domain"/>
    <property type="match status" value="1"/>
</dbReference>
<dbReference type="InterPro" id="IPR039421">
    <property type="entry name" value="Type_1_exporter"/>
</dbReference>
<keyword evidence="4" id="KW-0547">Nucleotide-binding</keyword>
<evidence type="ECO:0000259" key="10">
    <source>
        <dbReference type="PROSITE" id="PS50929"/>
    </source>
</evidence>
<keyword evidence="3 8" id="KW-0812">Transmembrane</keyword>
<dbReference type="GO" id="GO:0090374">
    <property type="term" value="P:oligopeptide export from mitochondrion"/>
    <property type="evidence" value="ECO:0007669"/>
    <property type="project" value="TreeGrafter"/>
</dbReference>
<keyword evidence="6 8" id="KW-1133">Transmembrane helix</keyword>
<accession>A0A5P1F9Y7</accession>
<dbReference type="EMBL" id="CM007384">
    <property type="protein sequence ID" value="ONK73340.1"/>
    <property type="molecule type" value="Genomic_DNA"/>
</dbReference>
<keyword evidence="7 8" id="KW-0472">Membrane</keyword>
<dbReference type="InterPro" id="IPR003593">
    <property type="entry name" value="AAA+_ATPase"/>
</dbReference>
<dbReference type="PROSITE" id="PS00211">
    <property type="entry name" value="ABC_TRANSPORTER_1"/>
    <property type="match status" value="1"/>
</dbReference>
<dbReference type="PANTHER" id="PTHR43394:SF7">
    <property type="entry name" value="ABC TRANSPORTER B FAMILY MEMBER 28"/>
    <property type="match status" value="1"/>
</dbReference>
<reference evidence="12" key="1">
    <citation type="journal article" date="2017" name="Nat. Commun.">
        <title>The asparagus genome sheds light on the origin and evolution of a young Y chromosome.</title>
        <authorList>
            <person name="Harkess A."/>
            <person name="Zhou J."/>
            <person name="Xu C."/>
            <person name="Bowers J.E."/>
            <person name="Van der Hulst R."/>
            <person name="Ayyampalayam S."/>
            <person name="Mercati F."/>
            <person name="Riccardi P."/>
            <person name="McKain M.R."/>
            <person name="Kakrana A."/>
            <person name="Tang H."/>
            <person name="Ray J."/>
            <person name="Groenendijk J."/>
            <person name="Arikit S."/>
            <person name="Mathioni S.M."/>
            <person name="Nakano M."/>
            <person name="Shan H."/>
            <person name="Telgmann-Rauber A."/>
            <person name="Kanno A."/>
            <person name="Yue Z."/>
            <person name="Chen H."/>
            <person name="Li W."/>
            <person name="Chen Y."/>
            <person name="Xu X."/>
            <person name="Zhang Y."/>
            <person name="Luo S."/>
            <person name="Chen H."/>
            <person name="Gao J."/>
            <person name="Mao Z."/>
            <person name="Pires J.C."/>
            <person name="Luo M."/>
            <person name="Kudrna D."/>
            <person name="Wing R.A."/>
            <person name="Meyers B.C."/>
            <person name="Yi K."/>
            <person name="Kong H."/>
            <person name="Lavrijsen P."/>
            <person name="Sunseri F."/>
            <person name="Falavigna A."/>
            <person name="Ye Y."/>
            <person name="Leebens-Mack J.H."/>
            <person name="Chen G."/>
        </authorList>
    </citation>
    <scope>NUCLEOTIDE SEQUENCE [LARGE SCALE GENOMIC DNA]</scope>
    <source>
        <strain evidence="12">cv. DH0086</strain>
    </source>
</reference>
<dbReference type="InterPro" id="IPR027417">
    <property type="entry name" value="P-loop_NTPase"/>
</dbReference>
<feature type="domain" description="ABC transmembrane type-1" evidence="10">
    <location>
        <begin position="1"/>
        <end position="281"/>
    </location>
</feature>
<dbReference type="CDD" id="cd18557">
    <property type="entry name" value="ABC_6TM_TAP_ABCB8_10_like"/>
    <property type="match status" value="1"/>
</dbReference>
<dbReference type="InterPro" id="IPR036640">
    <property type="entry name" value="ABC1_TM_sf"/>
</dbReference>
<evidence type="ECO:0000313" key="12">
    <source>
        <dbReference type="Proteomes" id="UP000243459"/>
    </source>
</evidence>
<keyword evidence="12" id="KW-1185">Reference proteome</keyword>
<evidence type="ECO:0000259" key="9">
    <source>
        <dbReference type="PROSITE" id="PS50893"/>
    </source>
</evidence>
<dbReference type="PANTHER" id="PTHR43394">
    <property type="entry name" value="ATP-DEPENDENT PERMEASE MDL1, MITOCHONDRIAL"/>
    <property type="match status" value="1"/>
</dbReference>
<evidence type="ECO:0000256" key="2">
    <source>
        <dbReference type="ARBA" id="ARBA00022448"/>
    </source>
</evidence>
<dbReference type="SMART" id="SM00382">
    <property type="entry name" value="AAA"/>
    <property type="match status" value="1"/>
</dbReference>
<evidence type="ECO:0000256" key="3">
    <source>
        <dbReference type="ARBA" id="ARBA00022692"/>
    </source>
</evidence>
<evidence type="ECO:0000256" key="6">
    <source>
        <dbReference type="ARBA" id="ARBA00022989"/>
    </source>
</evidence>
<dbReference type="PROSITE" id="PS50929">
    <property type="entry name" value="ABC_TM1F"/>
    <property type="match status" value="1"/>
</dbReference>
<protein>
    <recommendedName>
        <fullName evidence="13">ABC transporter B family member 28</fullName>
    </recommendedName>
</protein>
<evidence type="ECO:0000256" key="5">
    <source>
        <dbReference type="ARBA" id="ARBA00022840"/>
    </source>
</evidence>
<evidence type="ECO:0000256" key="7">
    <source>
        <dbReference type="ARBA" id="ARBA00023136"/>
    </source>
</evidence>
<evidence type="ECO:0000256" key="1">
    <source>
        <dbReference type="ARBA" id="ARBA00004448"/>
    </source>
</evidence>
<dbReference type="OrthoDB" id="6500128at2759"/>
<dbReference type="AlphaFoldDB" id="A0A5P1F9Y7"/>
<feature type="transmembrane region" description="Helical" evidence="8">
    <location>
        <begin position="250"/>
        <end position="269"/>
    </location>
</feature>
<gene>
    <name evidence="11" type="ORF">A4U43_C04F29930</name>
</gene>
<dbReference type="GO" id="GO:0005524">
    <property type="term" value="F:ATP binding"/>
    <property type="evidence" value="ECO:0007669"/>
    <property type="project" value="UniProtKB-KW"/>
</dbReference>
<dbReference type="PROSITE" id="PS50893">
    <property type="entry name" value="ABC_TRANSPORTER_2"/>
    <property type="match status" value="1"/>
</dbReference>
<dbReference type="InterPro" id="IPR017871">
    <property type="entry name" value="ABC_transporter-like_CS"/>
</dbReference>